<reference evidence="3" key="1">
    <citation type="journal article" date="2013" name="Nat. Genet.">
        <title>The duck genome and transcriptome provide insight into an avian influenza virus reservoir species.</title>
        <authorList>
            <person name="Huang Y."/>
            <person name="Li Y."/>
            <person name="Burt D.W."/>
            <person name="Chen H."/>
            <person name="Zhang Y."/>
            <person name="Qian W."/>
            <person name="Kim H."/>
            <person name="Gan S."/>
            <person name="Zhao Y."/>
            <person name="Li J."/>
            <person name="Yi K."/>
            <person name="Feng H."/>
            <person name="Zhu P."/>
            <person name="Li B."/>
            <person name="Liu Q."/>
            <person name="Fairley S."/>
            <person name="Magor K.E."/>
            <person name="Du Z."/>
            <person name="Hu X."/>
            <person name="Goodman L."/>
            <person name="Tafer H."/>
            <person name="Vignal A."/>
            <person name="Lee T."/>
            <person name="Kim K.W."/>
            <person name="Sheng Z."/>
            <person name="An Y."/>
            <person name="Searle S."/>
            <person name="Herrero J."/>
            <person name="Groenen M.A."/>
            <person name="Crooijmans R.P."/>
            <person name="Faraut T."/>
            <person name="Cai Q."/>
            <person name="Webster R.G."/>
            <person name="Aldridge J.R."/>
            <person name="Warren W.C."/>
            <person name="Bartschat S."/>
            <person name="Kehr S."/>
            <person name="Marz M."/>
            <person name="Stadler P.F."/>
            <person name="Smith J."/>
            <person name="Kraus R.H."/>
            <person name="Zhao Y."/>
            <person name="Ren L."/>
            <person name="Fei J."/>
            <person name="Morisson M."/>
            <person name="Kaiser P."/>
            <person name="Griffin D.K."/>
            <person name="Rao M."/>
            <person name="Pitel F."/>
            <person name="Wang J."/>
            <person name="Li N."/>
        </authorList>
    </citation>
    <scope>NUCLEOTIDE SEQUENCE [LARGE SCALE GENOMIC DNA]</scope>
</reference>
<name>R0LSH7_ANAPL</name>
<accession>R0LSH7</accession>
<evidence type="ECO:0000313" key="2">
    <source>
        <dbReference type="EMBL" id="EOB03338.1"/>
    </source>
</evidence>
<protein>
    <submittedName>
        <fullName evidence="2">Uncharacterized protein</fullName>
    </submittedName>
</protein>
<sequence>MLFSPQNRLAFCQKHFTQKNSDPQGYAAPTRGHFAGELQEAFTVTFQIFPDFSVASRLAPVSSRFSPKDHHSTEAHQPAVSADKLFLTGGISATAIPKTSVSHGSHPKNTSASFSESSPTQTFAVTLLESNPLLLGRISDHVTANNPGHQHAKCREEFVQKQEHQNRFQPQSWDHTVMMSGLS</sequence>
<feature type="region of interest" description="Disordered" evidence="1">
    <location>
        <begin position="163"/>
        <end position="183"/>
    </location>
</feature>
<dbReference type="EMBL" id="KB742873">
    <property type="protein sequence ID" value="EOB03338.1"/>
    <property type="molecule type" value="Genomic_DNA"/>
</dbReference>
<dbReference type="AlphaFoldDB" id="R0LSH7"/>
<proteinExistence type="predicted"/>
<evidence type="ECO:0000313" key="3">
    <source>
        <dbReference type="Proteomes" id="UP000296049"/>
    </source>
</evidence>
<evidence type="ECO:0000256" key="1">
    <source>
        <dbReference type="SAM" id="MobiDB-lite"/>
    </source>
</evidence>
<feature type="region of interest" description="Disordered" evidence="1">
    <location>
        <begin position="98"/>
        <end position="117"/>
    </location>
</feature>
<keyword evidence="3" id="KW-1185">Reference proteome</keyword>
<gene>
    <name evidence="2" type="ORF">Anapl_00706</name>
</gene>
<dbReference type="Proteomes" id="UP000296049">
    <property type="component" value="Unassembled WGS sequence"/>
</dbReference>
<organism evidence="2 3">
    <name type="scientific">Anas platyrhynchos</name>
    <name type="common">Mallard</name>
    <name type="synonym">Anas boschas</name>
    <dbReference type="NCBI Taxonomy" id="8839"/>
    <lineage>
        <taxon>Eukaryota</taxon>
        <taxon>Metazoa</taxon>
        <taxon>Chordata</taxon>
        <taxon>Craniata</taxon>
        <taxon>Vertebrata</taxon>
        <taxon>Euteleostomi</taxon>
        <taxon>Archelosauria</taxon>
        <taxon>Archosauria</taxon>
        <taxon>Dinosauria</taxon>
        <taxon>Saurischia</taxon>
        <taxon>Theropoda</taxon>
        <taxon>Coelurosauria</taxon>
        <taxon>Aves</taxon>
        <taxon>Neognathae</taxon>
        <taxon>Galloanserae</taxon>
        <taxon>Anseriformes</taxon>
        <taxon>Anatidae</taxon>
        <taxon>Anatinae</taxon>
        <taxon>Anas</taxon>
    </lineage>
</organism>